<name>A0A9D9E916_9SPIR</name>
<keyword evidence="1" id="KW-0175">Coiled coil</keyword>
<keyword evidence="3" id="KW-1133">Transmembrane helix</keyword>
<reference evidence="4" key="1">
    <citation type="submission" date="2020-10" db="EMBL/GenBank/DDBJ databases">
        <authorList>
            <person name="Gilroy R."/>
        </authorList>
    </citation>
    <scope>NUCLEOTIDE SEQUENCE</scope>
    <source>
        <strain evidence="4">11167</strain>
    </source>
</reference>
<dbReference type="EMBL" id="JADIMU010000012">
    <property type="protein sequence ID" value="MBO8442450.1"/>
    <property type="molecule type" value="Genomic_DNA"/>
</dbReference>
<evidence type="ECO:0000256" key="1">
    <source>
        <dbReference type="SAM" id="Coils"/>
    </source>
</evidence>
<keyword evidence="3" id="KW-0472">Membrane</keyword>
<feature type="transmembrane region" description="Helical" evidence="3">
    <location>
        <begin position="89"/>
        <end position="109"/>
    </location>
</feature>
<feature type="coiled-coil region" evidence="1">
    <location>
        <begin position="35"/>
        <end position="62"/>
    </location>
</feature>
<reference evidence="4" key="2">
    <citation type="journal article" date="2021" name="PeerJ">
        <title>Extensive microbial diversity within the chicken gut microbiome revealed by metagenomics and culture.</title>
        <authorList>
            <person name="Gilroy R."/>
            <person name="Ravi A."/>
            <person name="Getino M."/>
            <person name="Pursley I."/>
            <person name="Horton D.L."/>
            <person name="Alikhan N.F."/>
            <person name="Baker D."/>
            <person name="Gharbi K."/>
            <person name="Hall N."/>
            <person name="Watson M."/>
            <person name="Adriaenssens E.M."/>
            <person name="Foster-Nyarko E."/>
            <person name="Jarju S."/>
            <person name="Secka A."/>
            <person name="Antonio M."/>
            <person name="Oren A."/>
            <person name="Chaudhuri R.R."/>
            <person name="La Ragione R."/>
            <person name="Hildebrand F."/>
            <person name="Pallen M.J."/>
        </authorList>
    </citation>
    <scope>NUCLEOTIDE SEQUENCE</scope>
    <source>
        <strain evidence="4">11167</strain>
    </source>
</reference>
<feature type="region of interest" description="Disordered" evidence="2">
    <location>
        <begin position="659"/>
        <end position="684"/>
    </location>
</feature>
<evidence type="ECO:0000256" key="3">
    <source>
        <dbReference type="SAM" id="Phobius"/>
    </source>
</evidence>
<accession>A0A9D9E916</accession>
<proteinExistence type="predicted"/>
<dbReference type="AlphaFoldDB" id="A0A9D9E916"/>
<protein>
    <submittedName>
        <fullName evidence="4">Uncharacterized protein</fullName>
    </submittedName>
</protein>
<comment type="caution">
    <text evidence="4">The sequence shown here is derived from an EMBL/GenBank/DDBJ whole genome shotgun (WGS) entry which is preliminary data.</text>
</comment>
<evidence type="ECO:0000256" key="2">
    <source>
        <dbReference type="SAM" id="MobiDB-lite"/>
    </source>
</evidence>
<feature type="coiled-coil region" evidence="1">
    <location>
        <begin position="524"/>
        <end position="551"/>
    </location>
</feature>
<feature type="compositionally biased region" description="Acidic residues" evidence="2">
    <location>
        <begin position="663"/>
        <end position="684"/>
    </location>
</feature>
<gene>
    <name evidence="4" type="ORF">IAC42_01625</name>
</gene>
<evidence type="ECO:0000313" key="4">
    <source>
        <dbReference type="EMBL" id="MBO8442450.1"/>
    </source>
</evidence>
<organism evidence="4 5">
    <name type="scientific">Candidatus Aphodenecus pullistercoris</name>
    <dbReference type="NCBI Taxonomy" id="2840669"/>
    <lineage>
        <taxon>Bacteria</taxon>
        <taxon>Pseudomonadati</taxon>
        <taxon>Spirochaetota</taxon>
        <taxon>Spirochaetia</taxon>
        <taxon>Spirochaetales</taxon>
        <taxon>Candidatus Aphodenecus</taxon>
    </lineage>
</organism>
<keyword evidence="3" id="KW-0812">Transmembrane</keyword>
<dbReference type="Proteomes" id="UP000823633">
    <property type="component" value="Unassembled WGS sequence"/>
</dbReference>
<feature type="transmembrane region" description="Helical" evidence="3">
    <location>
        <begin position="64"/>
        <end position="83"/>
    </location>
</feature>
<evidence type="ECO:0000313" key="5">
    <source>
        <dbReference type="Proteomes" id="UP000823633"/>
    </source>
</evidence>
<sequence length="684" mass="76652">MQGRLYEASASIYDDEARILFDYFSKAADDIIKKEDEVHAKIDGAKEQLAEQEKARRGTRIKSLVFLVLAIALCVYCAIDFGLTTTYTYVSFGIIAIVLIAGLVACNGAKGKVASCKAELASCEKDYADIRREYKVSRLGVAYVPIAKKVPFGNQNVTVDLSGSVDEEDFELVTMNDPSAFEADADDFKKVFASVPVVEGGEARDIDTSDYSVSMQETPVYEYVDKVEKAADRLNDDLTNVERTSVSIPIIPPQSENMAFLKNFGADETGDLPVIDIFDTSSIDSRLDIFYSIYKNRQENRNTGDEKALESLIRFIGVSTQTLTTAKLNCCSAILDYNNGLFANVLKSPYNNYSAKLEAETIDEIRAMNFNFADMTETYRPFKFKESSMMKFDLYSNCWVDETGTRSMLPFSMHQIQVDIFMPIINALMEENRIERRKIYEKVQEQKLGYLNKWHTETQDFYGRNRDTADQLKTNIIEAISTYNASYATWKAIKDTIAQMDAQQSLLGGEVKTEDTAASMVLSAEQVNQNFKALEEDFESYMERLQDDIDEKADAFGTVTFFEAYLYASEAQKAVNANSNISKMGPRELKIANVSPYLAQYGTIPPQPSVEDELMQSLGIDLADEAEELIRSVHAADAGDVPYMDEESVVDVDESLGDGLIFPDEEDVIPPFVEDESGEEEDKD</sequence>